<reference evidence="2 3" key="2">
    <citation type="journal article" date="2013" name="PLoS Genet.">
        <title>Comparative genome structure, secondary metabolite, and effector coding capacity across Cochliobolus pathogens.</title>
        <authorList>
            <person name="Condon B.J."/>
            <person name="Leng Y."/>
            <person name="Wu D."/>
            <person name="Bushley K.E."/>
            <person name="Ohm R.A."/>
            <person name="Otillar R."/>
            <person name="Martin J."/>
            <person name="Schackwitz W."/>
            <person name="Grimwood J."/>
            <person name="MohdZainudin N."/>
            <person name="Xue C."/>
            <person name="Wang R."/>
            <person name="Manning V.A."/>
            <person name="Dhillon B."/>
            <person name="Tu Z.J."/>
            <person name="Steffenson B.J."/>
            <person name="Salamov A."/>
            <person name="Sun H."/>
            <person name="Lowry S."/>
            <person name="LaButti K."/>
            <person name="Han J."/>
            <person name="Copeland A."/>
            <person name="Lindquist E."/>
            <person name="Barry K."/>
            <person name="Schmutz J."/>
            <person name="Baker S.E."/>
            <person name="Ciuffetti L.M."/>
            <person name="Grigoriev I.V."/>
            <person name="Zhong S."/>
            <person name="Turgeon B.G."/>
        </authorList>
    </citation>
    <scope>NUCLEOTIDE SEQUENCE [LARGE SCALE GENOMIC DNA]</scope>
    <source>
        <strain evidence="3">28A</strain>
    </source>
</reference>
<dbReference type="GeneID" id="19398613"/>
<protein>
    <submittedName>
        <fullName evidence="2">Uncharacterized protein</fullName>
    </submittedName>
</protein>
<feature type="chain" id="PRO_5004343241" evidence="1">
    <location>
        <begin position="26"/>
        <end position="51"/>
    </location>
</feature>
<organism evidence="2 3">
    <name type="scientific">Exserohilum turcicum (strain 28A)</name>
    <name type="common">Northern leaf blight fungus</name>
    <name type="synonym">Setosphaeria turcica</name>
    <dbReference type="NCBI Taxonomy" id="671987"/>
    <lineage>
        <taxon>Eukaryota</taxon>
        <taxon>Fungi</taxon>
        <taxon>Dikarya</taxon>
        <taxon>Ascomycota</taxon>
        <taxon>Pezizomycotina</taxon>
        <taxon>Dothideomycetes</taxon>
        <taxon>Pleosporomycetidae</taxon>
        <taxon>Pleosporales</taxon>
        <taxon>Pleosporineae</taxon>
        <taxon>Pleosporaceae</taxon>
        <taxon>Exserohilum</taxon>
    </lineage>
</organism>
<accession>R0IQ48</accession>
<evidence type="ECO:0000313" key="2">
    <source>
        <dbReference type="EMBL" id="EOA86851.1"/>
    </source>
</evidence>
<proteinExistence type="predicted"/>
<dbReference type="RefSeq" id="XP_008025428.1">
    <property type="nucleotide sequence ID" value="XM_008027237.1"/>
</dbReference>
<dbReference type="HOGENOM" id="CLU_3107917_0_0_1"/>
<sequence>MRGGPRTLAAIGVGWLLPRILMMLAASPHWSGHSHLTPDLHWGPRYGHQIK</sequence>
<reference evidence="2 3" key="1">
    <citation type="journal article" date="2012" name="PLoS Pathog.">
        <title>Diverse lifestyles and strategies of plant pathogenesis encoded in the genomes of eighteen Dothideomycetes fungi.</title>
        <authorList>
            <person name="Ohm R.A."/>
            <person name="Feau N."/>
            <person name="Henrissat B."/>
            <person name="Schoch C.L."/>
            <person name="Horwitz B.A."/>
            <person name="Barry K.W."/>
            <person name="Condon B.J."/>
            <person name="Copeland A.C."/>
            <person name="Dhillon B."/>
            <person name="Glaser F."/>
            <person name="Hesse C.N."/>
            <person name="Kosti I."/>
            <person name="LaButti K."/>
            <person name="Lindquist E.A."/>
            <person name="Lucas S."/>
            <person name="Salamov A.A."/>
            <person name="Bradshaw R.E."/>
            <person name="Ciuffetti L."/>
            <person name="Hamelin R.C."/>
            <person name="Kema G.H.J."/>
            <person name="Lawrence C."/>
            <person name="Scott J.A."/>
            <person name="Spatafora J.W."/>
            <person name="Turgeon B.G."/>
            <person name="de Wit P.J.G.M."/>
            <person name="Zhong S."/>
            <person name="Goodwin S.B."/>
            <person name="Grigoriev I.V."/>
        </authorList>
    </citation>
    <scope>NUCLEOTIDE SEQUENCE [LARGE SCALE GENOMIC DNA]</scope>
    <source>
        <strain evidence="3">28A</strain>
    </source>
</reference>
<dbReference type="AlphaFoldDB" id="R0IQ48"/>
<feature type="signal peptide" evidence="1">
    <location>
        <begin position="1"/>
        <end position="25"/>
    </location>
</feature>
<keyword evidence="1" id="KW-0732">Signal</keyword>
<evidence type="ECO:0000256" key="1">
    <source>
        <dbReference type="SAM" id="SignalP"/>
    </source>
</evidence>
<name>R0IQ48_EXST2</name>
<gene>
    <name evidence="2" type="ORF">SETTUDRAFT_162981</name>
</gene>
<dbReference type="Proteomes" id="UP000016935">
    <property type="component" value="Unassembled WGS sequence"/>
</dbReference>
<dbReference type="EMBL" id="KB908592">
    <property type="protein sequence ID" value="EOA86851.1"/>
    <property type="molecule type" value="Genomic_DNA"/>
</dbReference>
<keyword evidence="3" id="KW-1185">Reference proteome</keyword>
<evidence type="ECO:0000313" key="3">
    <source>
        <dbReference type="Proteomes" id="UP000016935"/>
    </source>
</evidence>